<dbReference type="CDD" id="cd01855">
    <property type="entry name" value="YqeH"/>
    <property type="match status" value="1"/>
</dbReference>
<dbReference type="InParanoid" id="A0A6P9B771"/>
<dbReference type="PANTHER" id="PTHR46406">
    <property type="entry name" value="NITRIC OXIDE-ASSOCIATED PROTEIN 1"/>
    <property type="match status" value="1"/>
</dbReference>
<feature type="region of interest" description="Disordered" evidence="1">
    <location>
        <begin position="102"/>
        <end position="144"/>
    </location>
</feature>
<dbReference type="Pfam" id="PF01926">
    <property type="entry name" value="MMR_HSR1"/>
    <property type="match status" value="1"/>
</dbReference>
<dbReference type="OrthoDB" id="1696305at2759"/>
<dbReference type="PANTHER" id="PTHR46406:SF1">
    <property type="entry name" value="NITRIC OXIDE-ASSOCIATED PROTEIN 1"/>
    <property type="match status" value="1"/>
</dbReference>
<dbReference type="SUPFAM" id="SSF52540">
    <property type="entry name" value="P-loop containing nucleoside triphosphate hydrolases"/>
    <property type="match status" value="1"/>
</dbReference>
<keyword evidence="4" id="KW-1185">Reference proteome</keyword>
<feature type="domain" description="G" evidence="2">
    <location>
        <begin position="360"/>
        <end position="411"/>
    </location>
</feature>
<proteinExistence type="predicted"/>
<dbReference type="Proteomes" id="UP001652622">
    <property type="component" value="Unplaced"/>
</dbReference>
<reference evidence="5" key="1">
    <citation type="submission" date="2025-08" db="UniProtKB">
        <authorList>
            <consortium name="RefSeq"/>
        </authorList>
    </citation>
    <scope>IDENTIFICATION</scope>
    <source>
        <tissue evidence="5">Blood</tissue>
    </source>
</reference>
<sequence>MNVFRRVFAGGLPRLWQPPPLSAPACGKRIGALLCRTSAGGPLHFPLGKEPRGRWGRAAVAVSPELMEEEEFVFPEYVPEELPSSEEKRLVEAAVMQELELEQQQRRRRAERDKQPQQRRERPQKAARTHEVEGRPDASVRSSGVNCSGCGAELHCRDPAVPGYLPSEKYLSLLGPEALQKQKEGEGGPRETKDGPKAWKDPVRKALERTVCQRCWLLVHHHQALKVEMSREAYYKLVSAALKRPPRHGRSHLVLCMVDMLDLPDSILPDLSELVGTDAHVFVLGNKVDLLPADSPKYLKHLQELLLKNCADAGLVDLSQPLGTPNQRIIDVHLISAKTGYGIETLISKLQKSWKLNGDVYLVGAANSGKSTLFNTLLHSDYCKSKASEVIHRATISPFPGTTLNLLKFPIINPTPYRVLRRQERLKEDSEKSEEDLSINEQKQLNILKKQGYLIGRIGRTFKQPGKNEKNIEIDFNVEALSTSMEQEPSCPLKAETTKIELTYNEVKDCRWFYDTPGIIKDECVLNLLTEKEIKCVLPTFAIVPRTFILKPGMTLFLGALGRIDYLQGNQSSWFSVVASNLLPVHITSTEKADAVYQKHAGQTLLKVPMGGEERMNEFPPLVPQEVILEGIGTDEAIADIKLSSAGWVAVTAPSNNKMQLRCYTPEGTLVTIRKPPLLPYIVHLKGERVKGSSTYRTKRPPSFVQNLKSNIKEKNIKYKVL</sequence>
<protein>
    <submittedName>
        <fullName evidence="5">Nitric oxide-associated protein 1</fullName>
    </submittedName>
</protein>
<dbReference type="InterPro" id="IPR027417">
    <property type="entry name" value="P-loop_NTPase"/>
</dbReference>
<evidence type="ECO:0000313" key="4">
    <source>
        <dbReference type="Proteomes" id="UP001652622"/>
    </source>
</evidence>
<evidence type="ECO:0000313" key="5">
    <source>
        <dbReference type="RefSeq" id="XP_034266773.1"/>
    </source>
</evidence>
<dbReference type="InterPro" id="IPR052807">
    <property type="entry name" value="Mito_transl_resp_regulator"/>
</dbReference>
<dbReference type="InterPro" id="IPR006073">
    <property type="entry name" value="GTP-bd"/>
</dbReference>
<dbReference type="Gene3D" id="3.40.50.300">
    <property type="entry name" value="P-loop containing nucleotide triphosphate hydrolases"/>
    <property type="match status" value="1"/>
</dbReference>
<gene>
    <name evidence="5" type="primary">NOA1</name>
</gene>
<dbReference type="OMA" id="LGCTNVG"/>
<organism evidence="4 5">
    <name type="scientific">Pantherophis guttatus</name>
    <name type="common">Corn snake</name>
    <name type="synonym">Elaphe guttata</name>
    <dbReference type="NCBI Taxonomy" id="94885"/>
    <lineage>
        <taxon>Eukaryota</taxon>
        <taxon>Metazoa</taxon>
        <taxon>Chordata</taxon>
        <taxon>Craniata</taxon>
        <taxon>Vertebrata</taxon>
        <taxon>Euteleostomi</taxon>
        <taxon>Lepidosauria</taxon>
        <taxon>Squamata</taxon>
        <taxon>Bifurcata</taxon>
        <taxon>Unidentata</taxon>
        <taxon>Episquamata</taxon>
        <taxon>Toxicofera</taxon>
        <taxon>Serpentes</taxon>
        <taxon>Colubroidea</taxon>
        <taxon>Colubridae</taxon>
        <taxon>Colubrinae</taxon>
        <taxon>Pantherophis</taxon>
    </lineage>
</organism>
<dbReference type="InterPro" id="IPR048422">
    <property type="entry name" value="NOA1/YqeH-like_C"/>
</dbReference>
<dbReference type="CTD" id="84273"/>
<dbReference type="RefSeq" id="XP_034266773.1">
    <property type="nucleotide sequence ID" value="XM_034410882.2"/>
</dbReference>
<dbReference type="KEGG" id="pgut:117661758"/>
<evidence type="ECO:0000256" key="1">
    <source>
        <dbReference type="SAM" id="MobiDB-lite"/>
    </source>
</evidence>
<dbReference type="GO" id="GO:0005525">
    <property type="term" value="F:GTP binding"/>
    <property type="evidence" value="ECO:0007669"/>
    <property type="project" value="InterPro"/>
</dbReference>
<feature type="compositionally biased region" description="Basic and acidic residues" evidence="1">
    <location>
        <begin position="110"/>
        <end position="138"/>
    </location>
</feature>
<dbReference type="Pfam" id="PF21516">
    <property type="entry name" value="YqeH-like_C"/>
    <property type="match status" value="1"/>
</dbReference>
<evidence type="ECO:0000259" key="2">
    <source>
        <dbReference type="Pfam" id="PF01926"/>
    </source>
</evidence>
<name>A0A6P9B771_PANGU</name>
<evidence type="ECO:0000259" key="3">
    <source>
        <dbReference type="Pfam" id="PF21516"/>
    </source>
</evidence>
<dbReference type="AlphaFoldDB" id="A0A6P9B771"/>
<feature type="domain" description="NOA1/YqeH-like C-terminal" evidence="3">
    <location>
        <begin position="575"/>
        <end position="675"/>
    </location>
</feature>
<dbReference type="GeneID" id="117661758"/>
<accession>A0A6P9B771</accession>